<protein>
    <submittedName>
        <fullName evidence="5">23S rRNA (Guanosine2251-2'-O)-methyltransferase</fullName>
    </submittedName>
</protein>
<evidence type="ECO:0000256" key="3">
    <source>
        <dbReference type="ARBA" id="ARBA00022679"/>
    </source>
</evidence>
<evidence type="ECO:0000313" key="6">
    <source>
        <dbReference type="Proteomes" id="UP000243297"/>
    </source>
</evidence>
<dbReference type="PANTHER" id="PTHR46429">
    <property type="entry name" value="23S RRNA (GUANOSINE-2'-O-)-METHYLTRANSFERASE RLMB"/>
    <property type="match status" value="1"/>
</dbReference>
<dbReference type="EMBL" id="FUWY01000001">
    <property type="protein sequence ID" value="SJZ34411.1"/>
    <property type="molecule type" value="Genomic_DNA"/>
</dbReference>
<organism evidence="5 6">
    <name type="scientific">Anaerorhabdus furcosa</name>
    <dbReference type="NCBI Taxonomy" id="118967"/>
    <lineage>
        <taxon>Bacteria</taxon>
        <taxon>Bacillati</taxon>
        <taxon>Bacillota</taxon>
        <taxon>Erysipelotrichia</taxon>
        <taxon>Erysipelotrichales</taxon>
        <taxon>Erysipelotrichaceae</taxon>
        <taxon>Anaerorhabdus</taxon>
    </lineage>
</organism>
<comment type="similarity">
    <text evidence="1">Belongs to the class IV-like SAM-binding methyltransferase superfamily. RNA methyltransferase TrmH family.</text>
</comment>
<keyword evidence="2 5" id="KW-0489">Methyltransferase</keyword>
<dbReference type="GO" id="GO:0005829">
    <property type="term" value="C:cytosol"/>
    <property type="evidence" value="ECO:0007669"/>
    <property type="project" value="TreeGrafter"/>
</dbReference>
<keyword evidence="6" id="KW-1185">Reference proteome</keyword>
<evidence type="ECO:0000259" key="4">
    <source>
        <dbReference type="SMART" id="SM00967"/>
    </source>
</evidence>
<dbReference type="Gene3D" id="3.40.1280.10">
    <property type="match status" value="1"/>
</dbReference>
<dbReference type="OrthoDB" id="9794400at2"/>
<name>A0A1T4JW94_9FIRM</name>
<dbReference type="PANTHER" id="PTHR46429:SF1">
    <property type="entry name" value="23S RRNA (GUANOSINE-2'-O-)-METHYLTRANSFERASE RLMB"/>
    <property type="match status" value="1"/>
</dbReference>
<dbReference type="Proteomes" id="UP000243297">
    <property type="component" value="Unassembled WGS sequence"/>
</dbReference>
<dbReference type="SMART" id="SM00967">
    <property type="entry name" value="SpoU_sub_bind"/>
    <property type="match status" value="1"/>
</dbReference>
<gene>
    <name evidence="5" type="ORF">SAMN02745191_0131</name>
</gene>
<dbReference type="GO" id="GO:0032259">
    <property type="term" value="P:methylation"/>
    <property type="evidence" value="ECO:0007669"/>
    <property type="project" value="UniProtKB-KW"/>
</dbReference>
<dbReference type="GO" id="GO:0008173">
    <property type="term" value="F:RNA methyltransferase activity"/>
    <property type="evidence" value="ECO:0007669"/>
    <property type="project" value="InterPro"/>
</dbReference>
<dbReference type="InterPro" id="IPR013123">
    <property type="entry name" value="SpoU_subst-bd"/>
</dbReference>
<dbReference type="STRING" id="118967.SAMN02745191_0131"/>
<dbReference type="InterPro" id="IPR001537">
    <property type="entry name" value="SpoU_MeTrfase"/>
</dbReference>
<dbReference type="InterPro" id="IPR004441">
    <property type="entry name" value="rRNA_MeTrfase_TrmH"/>
</dbReference>
<reference evidence="6" key="1">
    <citation type="submission" date="2017-02" db="EMBL/GenBank/DDBJ databases">
        <authorList>
            <person name="Varghese N."/>
            <person name="Submissions S."/>
        </authorList>
    </citation>
    <scope>NUCLEOTIDE SEQUENCE [LARGE SCALE GENOMIC DNA]</scope>
    <source>
        <strain evidence="6">ATCC 25662</strain>
    </source>
</reference>
<proteinExistence type="inferred from homology"/>
<evidence type="ECO:0000256" key="1">
    <source>
        <dbReference type="ARBA" id="ARBA00007228"/>
    </source>
</evidence>
<dbReference type="GO" id="GO:0006396">
    <property type="term" value="P:RNA processing"/>
    <property type="evidence" value="ECO:0007669"/>
    <property type="project" value="InterPro"/>
</dbReference>
<dbReference type="Pfam" id="PF00588">
    <property type="entry name" value="SpoU_methylase"/>
    <property type="match status" value="1"/>
</dbReference>
<dbReference type="CDD" id="cd18103">
    <property type="entry name" value="SpoU-like_RlmB"/>
    <property type="match status" value="1"/>
</dbReference>
<dbReference type="InterPro" id="IPR029028">
    <property type="entry name" value="Alpha/beta_knot_MTases"/>
</dbReference>
<keyword evidence="3 5" id="KW-0808">Transferase</keyword>
<feature type="domain" description="RNA 2-O ribose methyltransferase substrate binding" evidence="4">
    <location>
        <begin position="2"/>
        <end position="78"/>
    </location>
</feature>
<dbReference type="RefSeq" id="WP_078710597.1">
    <property type="nucleotide sequence ID" value="NZ_FUWY01000001.1"/>
</dbReference>
<dbReference type="GO" id="GO:0003723">
    <property type="term" value="F:RNA binding"/>
    <property type="evidence" value="ECO:0007669"/>
    <property type="project" value="InterPro"/>
</dbReference>
<dbReference type="SUPFAM" id="SSF55315">
    <property type="entry name" value="L30e-like"/>
    <property type="match status" value="1"/>
</dbReference>
<dbReference type="Pfam" id="PF08032">
    <property type="entry name" value="SpoU_sub_bind"/>
    <property type="match status" value="1"/>
</dbReference>
<evidence type="ECO:0000313" key="5">
    <source>
        <dbReference type="EMBL" id="SJZ34411.1"/>
    </source>
</evidence>
<dbReference type="SUPFAM" id="SSF75217">
    <property type="entry name" value="alpha/beta knot"/>
    <property type="match status" value="1"/>
</dbReference>
<dbReference type="InterPro" id="IPR029026">
    <property type="entry name" value="tRNA_m1G_MTases_N"/>
</dbReference>
<sequence>MIIEGALSVKAVLLARNRKINCIIIDQKKKDKDTGFILARAMDFGVEVKRLEREEVDKMADGKTHGGVLADVENRSYQSIDDCLEGIPFICVLEGVEDPFNLGYALRTLYSAGCTAVLLPSRDWTRSESTILKSSAGASEYMPLILSDDMARDMLLLKKKFDCKIYAAMRKDAKTYFEYTYTSPIILAIGGEMRGLSKEILDIVDHNIYIPYANDFRNALNAASAVAAISFEVVRQRRYGISE</sequence>
<dbReference type="InterPro" id="IPR029064">
    <property type="entry name" value="Ribosomal_eL30-like_sf"/>
</dbReference>
<dbReference type="AlphaFoldDB" id="A0A1T4JW94"/>
<evidence type="ECO:0000256" key="2">
    <source>
        <dbReference type="ARBA" id="ARBA00022603"/>
    </source>
</evidence>
<accession>A0A1T4JW94</accession>
<dbReference type="Gene3D" id="3.30.1330.30">
    <property type="match status" value="1"/>
</dbReference>